<keyword evidence="2" id="KW-0472">Membrane</keyword>
<evidence type="ECO:0000256" key="1">
    <source>
        <dbReference type="SAM" id="MobiDB-lite"/>
    </source>
</evidence>
<reference evidence="4" key="2">
    <citation type="journal article" name="BMC Genomics">
        <title>New genome assemblies reveal patterns of domestication and adaptation across Brettanomyces (Dekkera) species.</title>
        <authorList>
            <person name="Roach M.J."/>
            <person name="Borneman A.R."/>
        </authorList>
    </citation>
    <scope>NUCLEOTIDE SEQUENCE</scope>
    <source>
        <strain evidence="4">UCD 2041</strain>
    </source>
</reference>
<feature type="transmembrane region" description="Helical" evidence="2">
    <location>
        <begin position="566"/>
        <end position="589"/>
    </location>
</feature>
<feature type="domain" description="Phospholipid/glycerol acyltransferase" evidence="3">
    <location>
        <begin position="154"/>
        <end position="369"/>
    </location>
</feature>
<dbReference type="GO" id="GO:0016287">
    <property type="term" value="F:glycerone-phosphate O-acyltransferase activity"/>
    <property type="evidence" value="ECO:0007669"/>
    <property type="project" value="TreeGrafter"/>
</dbReference>
<sequence length="788" mass="88246">MKITQVGMQVAGKNIFAERTPETISRTTNNAAGTPWELFHSHWIDQLLGHSYSHYNFILEVLYETLQHQRTRKAHSKTTPESNESSGDNRKVASAQQEALQNYEALRKLYHAPSSTQKLIYDFVLWCLEFIFSCFFREIRTRGAFRIPKTGPVIFVAAPHANQFVDPLILQMQIKREVGRRVSFLIAEKSYKKRVIGDLSRCQLSIPVKRAQDNLKAADGKIKMDPGDSLHILGDDNTAFRSQCQPKSLLALPHSLGVGQVGRIVDDHELYLRKPFRFSNEEARSVGEKLFARGTPFKTAPKVDQAEVYAQVFEHLARGNCLGVFSEGGSHDRPDLLPLKAGVAIMALGAMDANPGCSVCITPCGMNYFHADRFRSRAVVEFGPPIEISKETVDLYANAETSRDAVRQLLDTITKALKAVTVTCPDFETLLVVQTARRLYSHSFSAHLSPPAIVEMNRRLLHGYTTFQDNARIQKLRAAILHYNQELRSFQIPDHLVEQQHTQQRSKLHVLFRLVSVVVRVGFLGALALPGSILFLPVFVTAKVISERKRKAALAASTVKIHARDVIATWKILVGMLLAPLLYTLYSFVGAYLLRKYCASSLSLWKTVPLLYLVCACITYSALVFGDRGADLIRSIKPLRLMLVGNKGFADLQLERTLLAGEITSVINEYGPQLYADFNLRSYKDAEQLAREAKYATEDEYEEAKTQRLRRRRARRKAAKKAARPIKVGEVPILQDDSSSSGIGLSSSSSSEVESLVSDSEGEPGPGFRDSLSLVHDKIIDSNRRRAE</sequence>
<dbReference type="PANTHER" id="PTHR31605:SF0">
    <property type="entry name" value="GLYCEROL-3-PHOSPHATE O-ACYLTRANSFERASE 1"/>
    <property type="match status" value="1"/>
</dbReference>
<name>A0A871R6C6_DEKBR</name>
<dbReference type="SUPFAM" id="SSF69593">
    <property type="entry name" value="Glycerol-3-phosphate (1)-acyltransferase"/>
    <property type="match status" value="1"/>
</dbReference>
<dbReference type="InterPro" id="IPR052744">
    <property type="entry name" value="GPAT/DAPAT"/>
</dbReference>
<gene>
    <name evidence="4" type="ORF">BRETT_001729</name>
</gene>
<accession>A0A871R6C6</accession>
<proteinExistence type="predicted"/>
<reference evidence="4" key="1">
    <citation type="submission" date="2020-10" db="EMBL/GenBank/DDBJ databases">
        <authorList>
            <person name="Palmer J.M."/>
        </authorList>
    </citation>
    <scope>NUCLEOTIDE SEQUENCE</scope>
    <source>
        <strain evidence="4">UCD 2041</strain>
    </source>
</reference>
<feature type="region of interest" description="Disordered" evidence="1">
    <location>
        <begin position="730"/>
        <end position="788"/>
    </location>
</feature>
<feature type="compositionally biased region" description="Polar residues" evidence="1">
    <location>
        <begin position="77"/>
        <end position="86"/>
    </location>
</feature>
<protein>
    <recommendedName>
        <fullName evidence="3">Phospholipid/glycerol acyltransferase domain-containing protein</fullName>
    </recommendedName>
</protein>
<evidence type="ECO:0000259" key="3">
    <source>
        <dbReference type="SMART" id="SM00563"/>
    </source>
</evidence>
<dbReference type="GeneID" id="64573653"/>
<evidence type="ECO:0000256" key="2">
    <source>
        <dbReference type="SAM" id="Phobius"/>
    </source>
</evidence>
<dbReference type="AlphaFoldDB" id="A0A871R6C6"/>
<dbReference type="EMBL" id="CP063132">
    <property type="protein sequence ID" value="QOU18662.1"/>
    <property type="molecule type" value="Genomic_DNA"/>
</dbReference>
<dbReference type="PANTHER" id="PTHR31605">
    <property type="entry name" value="GLYCEROL-3-PHOSPHATE O-ACYLTRANSFERASE 1"/>
    <property type="match status" value="1"/>
</dbReference>
<dbReference type="OrthoDB" id="2427554at2759"/>
<dbReference type="InterPro" id="IPR002123">
    <property type="entry name" value="Plipid/glycerol_acylTrfase"/>
</dbReference>
<keyword evidence="2" id="KW-1133">Transmembrane helix</keyword>
<keyword evidence="2" id="KW-0812">Transmembrane</keyword>
<feature type="compositionally biased region" description="Low complexity" evidence="1">
    <location>
        <begin position="736"/>
        <end position="759"/>
    </location>
</feature>
<feature type="transmembrane region" description="Helical" evidence="2">
    <location>
        <begin position="521"/>
        <end position="545"/>
    </location>
</feature>
<dbReference type="Proteomes" id="UP000663131">
    <property type="component" value="Chromosome 4"/>
</dbReference>
<feature type="region of interest" description="Disordered" evidence="1">
    <location>
        <begin position="71"/>
        <end position="93"/>
    </location>
</feature>
<evidence type="ECO:0000313" key="5">
    <source>
        <dbReference type="Proteomes" id="UP000663131"/>
    </source>
</evidence>
<dbReference type="CDD" id="cd07992">
    <property type="entry name" value="LPLAT_AAK14816-like"/>
    <property type="match status" value="1"/>
</dbReference>
<feature type="compositionally biased region" description="Basic and acidic residues" evidence="1">
    <location>
        <begin position="775"/>
        <end position="788"/>
    </location>
</feature>
<dbReference type="KEGG" id="bbrx:BRETT_001729"/>
<dbReference type="RefSeq" id="XP_041135155.1">
    <property type="nucleotide sequence ID" value="XM_041280272.1"/>
</dbReference>
<dbReference type="GO" id="GO:0008654">
    <property type="term" value="P:phospholipid biosynthetic process"/>
    <property type="evidence" value="ECO:0007669"/>
    <property type="project" value="TreeGrafter"/>
</dbReference>
<organism evidence="4 5">
    <name type="scientific">Dekkera bruxellensis</name>
    <name type="common">Brettanomyces custersii</name>
    <dbReference type="NCBI Taxonomy" id="5007"/>
    <lineage>
        <taxon>Eukaryota</taxon>
        <taxon>Fungi</taxon>
        <taxon>Dikarya</taxon>
        <taxon>Ascomycota</taxon>
        <taxon>Saccharomycotina</taxon>
        <taxon>Pichiomycetes</taxon>
        <taxon>Pichiales</taxon>
        <taxon>Pichiaceae</taxon>
        <taxon>Brettanomyces</taxon>
    </lineage>
</organism>
<dbReference type="GO" id="GO:0004366">
    <property type="term" value="F:glycerol-3-phosphate O-acyltransferase activity"/>
    <property type="evidence" value="ECO:0007669"/>
    <property type="project" value="TreeGrafter"/>
</dbReference>
<evidence type="ECO:0000313" key="4">
    <source>
        <dbReference type="EMBL" id="QOU18662.1"/>
    </source>
</evidence>
<dbReference type="SMART" id="SM00563">
    <property type="entry name" value="PlsC"/>
    <property type="match status" value="1"/>
</dbReference>
<feature type="transmembrane region" description="Helical" evidence="2">
    <location>
        <begin position="609"/>
        <end position="626"/>
    </location>
</feature>